<evidence type="ECO:0000256" key="2">
    <source>
        <dbReference type="SAM" id="Phobius"/>
    </source>
</evidence>
<proteinExistence type="predicted"/>
<accession>X1JN67</accession>
<comment type="caution">
    <text evidence="3">The sequence shown here is derived from an EMBL/GenBank/DDBJ whole genome shotgun (WGS) entry which is preliminary data.</text>
</comment>
<dbReference type="Gene3D" id="1.10.287.1490">
    <property type="match status" value="1"/>
</dbReference>
<feature type="transmembrane region" description="Helical" evidence="2">
    <location>
        <begin position="125"/>
        <end position="142"/>
    </location>
</feature>
<reference evidence="3" key="1">
    <citation type="journal article" date="2014" name="Front. Microbiol.">
        <title>High frequency of phylogenetically diverse reductive dehalogenase-homologous genes in deep subseafloor sedimentary metagenomes.</title>
        <authorList>
            <person name="Kawai M."/>
            <person name="Futagami T."/>
            <person name="Toyoda A."/>
            <person name="Takaki Y."/>
            <person name="Nishi S."/>
            <person name="Hori S."/>
            <person name="Arai W."/>
            <person name="Tsubouchi T."/>
            <person name="Morono Y."/>
            <person name="Uchiyama I."/>
            <person name="Ito T."/>
            <person name="Fujiyama A."/>
            <person name="Inagaki F."/>
            <person name="Takami H."/>
        </authorList>
    </citation>
    <scope>NUCLEOTIDE SEQUENCE</scope>
    <source>
        <strain evidence="3">Expedition CK06-06</strain>
    </source>
</reference>
<feature type="coiled-coil region" evidence="1">
    <location>
        <begin position="15"/>
        <end position="98"/>
    </location>
</feature>
<evidence type="ECO:0000313" key="3">
    <source>
        <dbReference type="EMBL" id="GAH96176.1"/>
    </source>
</evidence>
<organism evidence="3">
    <name type="scientific">marine sediment metagenome</name>
    <dbReference type="NCBI Taxonomy" id="412755"/>
    <lineage>
        <taxon>unclassified sequences</taxon>
        <taxon>metagenomes</taxon>
        <taxon>ecological metagenomes</taxon>
    </lineage>
</organism>
<gene>
    <name evidence="3" type="ORF">S03H2_69284</name>
</gene>
<protein>
    <recommendedName>
        <fullName evidence="4">Tyrosine kinase G-rich domain-containing protein</fullName>
    </recommendedName>
</protein>
<feature type="non-terminal residue" evidence="3">
    <location>
        <position position="143"/>
    </location>
</feature>
<evidence type="ECO:0000256" key="1">
    <source>
        <dbReference type="SAM" id="Coils"/>
    </source>
</evidence>
<keyword evidence="2" id="KW-0812">Transmembrane</keyword>
<feature type="non-terminal residue" evidence="3">
    <location>
        <position position="1"/>
    </location>
</feature>
<keyword evidence="2" id="KW-1133">Transmembrane helix</keyword>
<keyword evidence="2" id="KW-0472">Membrane</keyword>
<dbReference type="EMBL" id="BARU01045743">
    <property type="protein sequence ID" value="GAH96176.1"/>
    <property type="molecule type" value="Genomic_DNA"/>
</dbReference>
<sequence length="143" mass="16747">YNTLDEKLSNEKIAQENLYLAIRDKEEQLRQIDNQIQQIKTQKETIKTEIDDIMTQIVMIKTEIEKIKNEIKTVKNETERIKNTINTQETEIKLLEDKKARIDYTQLIKEPTSSLGTVSPKKKRNVMIAGILSIMIFTMLAFF</sequence>
<name>X1JN67_9ZZZZ</name>
<dbReference type="AlphaFoldDB" id="X1JN67"/>
<evidence type="ECO:0008006" key="4">
    <source>
        <dbReference type="Google" id="ProtNLM"/>
    </source>
</evidence>
<keyword evidence="1" id="KW-0175">Coiled coil</keyword>